<dbReference type="Proteomes" id="UP001279410">
    <property type="component" value="Unassembled WGS sequence"/>
</dbReference>
<reference evidence="2" key="1">
    <citation type="submission" date="2022-08" db="EMBL/GenBank/DDBJ databases">
        <title>Genome sequencing of akame (Lates japonicus).</title>
        <authorList>
            <person name="Hashiguchi Y."/>
            <person name="Takahashi H."/>
        </authorList>
    </citation>
    <scope>NUCLEOTIDE SEQUENCE</scope>
    <source>
        <strain evidence="2">Kochi</strain>
    </source>
</reference>
<evidence type="ECO:0000313" key="2">
    <source>
        <dbReference type="EMBL" id="GLD68544.1"/>
    </source>
</evidence>
<evidence type="ECO:0000256" key="1">
    <source>
        <dbReference type="SAM" id="Phobius"/>
    </source>
</evidence>
<keyword evidence="2" id="KW-0675">Receptor</keyword>
<dbReference type="EMBL" id="BRZM01000139">
    <property type="protein sequence ID" value="GLD68544.1"/>
    <property type="molecule type" value="Genomic_DNA"/>
</dbReference>
<keyword evidence="3" id="KW-1185">Reference proteome</keyword>
<dbReference type="AlphaFoldDB" id="A0AAD3NAN9"/>
<keyword evidence="1" id="KW-1133">Transmembrane helix</keyword>
<keyword evidence="1" id="KW-0472">Membrane</keyword>
<accession>A0AAD3NAN9</accession>
<evidence type="ECO:0000313" key="3">
    <source>
        <dbReference type="Proteomes" id="UP001279410"/>
    </source>
</evidence>
<name>A0AAD3NAN9_LATJO</name>
<comment type="caution">
    <text evidence="2">The sequence shown here is derived from an EMBL/GenBank/DDBJ whole genome shotgun (WGS) entry which is preliminary data.</text>
</comment>
<proteinExistence type="predicted"/>
<organism evidence="2 3">
    <name type="scientific">Lates japonicus</name>
    <name type="common">Japanese lates</name>
    <dbReference type="NCBI Taxonomy" id="270547"/>
    <lineage>
        <taxon>Eukaryota</taxon>
        <taxon>Metazoa</taxon>
        <taxon>Chordata</taxon>
        <taxon>Craniata</taxon>
        <taxon>Vertebrata</taxon>
        <taxon>Euteleostomi</taxon>
        <taxon>Actinopterygii</taxon>
        <taxon>Neopterygii</taxon>
        <taxon>Teleostei</taxon>
        <taxon>Neoteleostei</taxon>
        <taxon>Acanthomorphata</taxon>
        <taxon>Carangaria</taxon>
        <taxon>Carangaria incertae sedis</taxon>
        <taxon>Centropomidae</taxon>
        <taxon>Lates</taxon>
    </lineage>
</organism>
<protein>
    <submittedName>
        <fullName evidence="2">Netrin receptor UNC5B isoform X3</fullName>
    </submittedName>
</protein>
<sequence>MLSAGGAGMANTQLCQSCPLNGGAFCDPTLPSDLPRHCPALGPGMGVAVYAGLVVALLLCVILALCVGGLAYRRRRRHLHGDITDSSSALTTAFHPGDYKPPSSLQDQTATAGAFRGPLFSLQQAVNHSPHKIPMTTSPLLDPLPSLKIKVYNSSTLSSLELPADMSSGVGEILS</sequence>
<keyword evidence="1" id="KW-0812">Transmembrane</keyword>
<feature type="transmembrane region" description="Helical" evidence="1">
    <location>
        <begin position="49"/>
        <end position="72"/>
    </location>
</feature>
<gene>
    <name evidence="2" type="ORF">AKAME5_001985700</name>
</gene>